<evidence type="ECO:0000313" key="1">
    <source>
        <dbReference type="EMBL" id="KKO18612.1"/>
    </source>
</evidence>
<name>A0A0M2URZ7_9BACT</name>
<organism evidence="1 2">
    <name type="scientific">Candidatus Brocadia fulgida</name>
    <dbReference type="NCBI Taxonomy" id="380242"/>
    <lineage>
        <taxon>Bacteria</taxon>
        <taxon>Pseudomonadati</taxon>
        <taxon>Planctomycetota</taxon>
        <taxon>Candidatus Brocadiia</taxon>
        <taxon>Candidatus Brocadiales</taxon>
        <taxon>Candidatus Brocadiaceae</taxon>
        <taxon>Candidatus Brocadia</taxon>
    </lineage>
</organism>
<keyword evidence="2" id="KW-1185">Reference proteome</keyword>
<accession>A0A0M2URZ7</accession>
<evidence type="ECO:0000313" key="2">
    <source>
        <dbReference type="Proteomes" id="UP000034954"/>
    </source>
</evidence>
<protein>
    <recommendedName>
        <fullName evidence="3">Transposase</fullName>
    </recommendedName>
</protein>
<proteinExistence type="predicted"/>
<reference evidence="1 2" key="1">
    <citation type="journal article" date="2013" name="BMC Microbiol.">
        <title>Identification of the type II cytochrome c maturation pathway in anammox bacteria by comparative genomics.</title>
        <authorList>
            <person name="Ferousi C."/>
            <person name="Speth D.R."/>
            <person name="Reimann J."/>
            <person name="Op den Camp H.J."/>
            <person name="Allen J.W."/>
            <person name="Keltjens J.T."/>
            <person name="Jetten M.S."/>
        </authorList>
    </citation>
    <scope>NUCLEOTIDE SEQUENCE [LARGE SCALE GENOMIC DNA]</scope>
    <source>
        <strain evidence="1">RU1</strain>
    </source>
</reference>
<dbReference type="EMBL" id="LAQJ01000247">
    <property type="protein sequence ID" value="KKO18612.1"/>
    <property type="molecule type" value="Genomic_DNA"/>
</dbReference>
<dbReference type="Proteomes" id="UP000034954">
    <property type="component" value="Unassembled WGS sequence"/>
</dbReference>
<comment type="caution">
    <text evidence="1">The sequence shown here is derived from an EMBL/GenBank/DDBJ whole genome shotgun (WGS) entry which is preliminary data.</text>
</comment>
<evidence type="ECO:0008006" key="3">
    <source>
        <dbReference type="Google" id="ProtNLM"/>
    </source>
</evidence>
<gene>
    <name evidence="1" type="ORF">BROFUL_02687</name>
</gene>
<dbReference type="AlphaFoldDB" id="A0A0M2URZ7"/>
<sequence length="325" mass="37392">MRKRFEQQLKLGIIPISGVKLPIKSRDELPPILRALQHIYVTPELNEEVFRILEAKVTKGKKKTGRYGMDLWHILVLSVVRLGLDADYDRLEDFANHHKLIRQIMGVETAFGEAKVFSMQSIKDNIRLLDEETLRQINEVVISSGHQLVKKKDEGLCIKVDTYVLETNVHFPTDMNLLWDAGRKSLDMIEDAIEEGILAGKGWRKSKYWRRELKKLMRISAKASSSGGKNKEEHVRSYLELSRGLSEKIGASLLAIYEKVLTTNQVDKHAGKIGTLEYFHGMLNKQIDLVERRVIRDEVIPAAEKVHSLFEPHTEWLYKGKSNKR</sequence>